<accession>A0A7Y7LYK5</accession>
<dbReference type="EMBL" id="JAAMFM010000016">
    <property type="protein sequence ID" value="NVM95545.1"/>
    <property type="molecule type" value="Genomic_DNA"/>
</dbReference>
<reference evidence="1 2" key="1">
    <citation type="submission" date="2020-02" db="EMBL/GenBank/DDBJ databases">
        <title>Genome sequence of strain AETb3-4.</title>
        <authorList>
            <person name="Gao J."/>
            <person name="Zhang X."/>
        </authorList>
    </citation>
    <scope>NUCLEOTIDE SEQUENCE [LARGE SCALE GENOMIC DNA]</scope>
    <source>
        <strain evidence="1 2">AETb3-4</strain>
    </source>
</reference>
<keyword evidence="2" id="KW-1185">Reference proteome</keyword>
<organism evidence="1 2">
    <name type="scientific">Arthrobacter wenxiniae</name>
    <dbReference type="NCBI Taxonomy" id="2713570"/>
    <lineage>
        <taxon>Bacteria</taxon>
        <taxon>Bacillati</taxon>
        <taxon>Actinomycetota</taxon>
        <taxon>Actinomycetes</taxon>
        <taxon>Micrococcales</taxon>
        <taxon>Micrococcaceae</taxon>
        <taxon>Arthrobacter</taxon>
    </lineage>
</organism>
<dbReference type="Proteomes" id="UP000543556">
    <property type="component" value="Unassembled WGS sequence"/>
</dbReference>
<evidence type="ECO:0000313" key="1">
    <source>
        <dbReference type="EMBL" id="NVM95545.1"/>
    </source>
</evidence>
<comment type="caution">
    <text evidence="1">The sequence shown here is derived from an EMBL/GenBank/DDBJ whole genome shotgun (WGS) entry which is preliminary data.</text>
</comment>
<sequence>MRWDALFGDLDAQWHAATQQELEGQVNELARVEASQVTMADALRGSLGREVAAVLRNGVVHHGTLQRVEAQWMLMGSGGLSVVLPLAKLQQVRGIDHARGVLQGRVRYTLASALRILARNRAAVALGLESAQPAGVRGVLDQVGADFVVVARMADGVARVRGNQQGTVVVALDAVMSVTSSGENEF</sequence>
<protein>
    <recommendedName>
        <fullName evidence="3">Fis family transcriptional regulator</fullName>
    </recommendedName>
</protein>
<dbReference type="AlphaFoldDB" id="A0A7Y7LYK5"/>
<name>A0A7Y7LYK5_9MICC</name>
<evidence type="ECO:0008006" key="3">
    <source>
        <dbReference type="Google" id="ProtNLM"/>
    </source>
</evidence>
<proteinExistence type="predicted"/>
<dbReference type="RefSeq" id="WP_176635272.1">
    <property type="nucleotide sequence ID" value="NZ_JAAMFM010000016.1"/>
</dbReference>
<gene>
    <name evidence="1" type="ORF">G6034_11575</name>
</gene>
<evidence type="ECO:0000313" key="2">
    <source>
        <dbReference type="Proteomes" id="UP000543556"/>
    </source>
</evidence>